<dbReference type="STRING" id="47866.GA0074694_6111"/>
<dbReference type="Pfam" id="PF10722">
    <property type="entry name" value="YbjN"/>
    <property type="match status" value="1"/>
</dbReference>
<sequence length="159" mass="17193">MVPPEFGDGPEGPLGGHPHTLRPLTGELVAAVLATRGYACRPDTDGNLVGRWGTSLVWFRRLGGTGEVLQVRTVTAPLFGIEHVPALRAFCNDWNHSRYWPKAFVEVDDDGRARVCGEVITDLERGVTPHQLDQLLDRGISAGCRLATAVAELNDGARA</sequence>
<dbReference type="CDD" id="cd17511">
    <property type="entry name" value="YbjN_AmyR-like"/>
    <property type="match status" value="1"/>
</dbReference>
<name>A0A1C6SQR1_9ACTN</name>
<protein>
    <submittedName>
        <fullName evidence="2">Putative sensory transduction regulator</fullName>
    </submittedName>
</protein>
<proteinExistence type="predicted"/>
<dbReference type="Proteomes" id="UP000198906">
    <property type="component" value="Unassembled WGS sequence"/>
</dbReference>
<evidence type="ECO:0000313" key="2">
    <source>
        <dbReference type="EMBL" id="SCL31906.1"/>
    </source>
</evidence>
<feature type="region of interest" description="Disordered" evidence="1">
    <location>
        <begin position="1"/>
        <end position="20"/>
    </location>
</feature>
<keyword evidence="3" id="KW-1185">Reference proteome</keyword>
<organism evidence="2 3">
    <name type="scientific">Micromonospora inyonensis</name>
    <dbReference type="NCBI Taxonomy" id="47866"/>
    <lineage>
        <taxon>Bacteria</taxon>
        <taxon>Bacillati</taxon>
        <taxon>Actinomycetota</taxon>
        <taxon>Actinomycetes</taxon>
        <taxon>Micromonosporales</taxon>
        <taxon>Micromonosporaceae</taxon>
        <taxon>Micromonospora</taxon>
    </lineage>
</organism>
<dbReference type="RefSeq" id="WP_091464368.1">
    <property type="nucleotide sequence ID" value="NZ_FMHU01000002.1"/>
</dbReference>
<gene>
    <name evidence="2" type="ORF">GA0074694_6111</name>
</gene>
<dbReference type="AlphaFoldDB" id="A0A1C6SQR1"/>
<dbReference type="InterPro" id="IPR019660">
    <property type="entry name" value="Put_sensory_transdc_reg_YbjN"/>
</dbReference>
<accession>A0A1C6SQR1</accession>
<dbReference type="EMBL" id="FMHU01000002">
    <property type="protein sequence ID" value="SCL31906.1"/>
    <property type="molecule type" value="Genomic_DNA"/>
</dbReference>
<evidence type="ECO:0000256" key="1">
    <source>
        <dbReference type="SAM" id="MobiDB-lite"/>
    </source>
</evidence>
<reference evidence="3" key="1">
    <citation type="submission" date="2016-06" db="EMBL/GenBank/DDBJ databases">
        <authorList>
            <person name="Varghese N."/>
        </authorList>
    </citation>
    <scope>NUCLEOTIDE SEQUENCE [LARGE SCALE GENOMIC DNA]</scope>
    <source>
        <strain evidence="3">DSM 46123</strain>
    </source>
</reference>
<evidence type="ECO:0000313" key="3">
    <source>
        <dbReference type="Proteomes" id="UP000198906"/>
    </source>
</evidence>